<evidence type="ECO:0000256" key="1">
    <source>
        <dbReference type="ARBA" id="ARBA00023015"/>
    </source>
</evidence>
<organism evidence="6 7">
    <name type="scientific">Actinoplanes couchii</name>
    <dbReference type="NCBI Taxonomy" id="403638"/>
    <lineage>
        <taxon>Bacteria</taxon>
        <taxon>Bacillati</taxon>
        <taxon>Actinomycetota</taxon>
        <taxon>Actinomycetes</taxon>
        <taxon>Micromonosporales</taxon>
        <taxon>Micromonosporaceae</taxon>
        <taxon>Actinoplanes</taxon>
    </lineage>
</organism>
<dbReference type="EMBL" id="BOMG01000060">
    <property type="protein sequence ID" value="GID56581.1"/>
    <property type="molecule type" value="Genomic_DNA"/>
</dbReference>
<dbReference type="InterPro" id="IPR050109">
    <property type="entry name" value="HTH-type_TetR-like_transc_reg"/>
</dbReference>
<dbReference type="PANTHER" id="PTHR30055:SF151">
    <property type="entry name" value="TRANSCRIPTIONAL REGULATORY PROTEIN"/>
    <property type="match status" value="1"/>
</dbReference>
<sequence>MNAAVDLLDEHGSRGLTFKLLTERLQTGAGAVYWHVANKDELVTMATDQVIGTALERLSPEPGTSPEARIRALALSVYDTLDQHTWAAPHVVAVHTMPHTMRLLERIGGMIAETRLPVRRRFAVATAIFIYLTSVTAQDAGRAVAAGPDSTRDDMLRHEAQQWAALDPETFPFVTRIAEDLGHHDDRDQFLTGLDLILDGLRAQVGDLP</sequence>
<evidence type="ECO:0000256" key="2">
    <source>
        <dbReference type="ARBA" id="ARBA00023125"/>
    </source>
</evidence>
<evidence type="ECO:0000259" key="5">
    <source>
        <dbReference type="PROSITE" id="PS50977"/>
    </source>
</evidence>
<evidence type="ECO:0000313" key="7">
    <source>
        <dbReference type="Proteomes" id="UP000612282"/>
    </source>
</evidence>
<keyword evidence="2 4" id="KW-0238">DNA-binding</keyword>
<dbReference type="InterPro" id="IPR036271">
    <property type="entry name" value="Tet_transcr_reg_TetR-rel_C_sf"/>
</dbReference>
<keyword evidence="7" id="KW-1185">Reference proteome</keyword>
<comment type="caution">
    <text evidence="6">The sequence shown here is derived from an EMBL/GenBank/DDBJ whole genome shotgun (WGS) entry which is preliminary data.</text>
</comment>
<dbReference type="InterPro" id="IPR001647">
    <property type="entry name" value="HTH_TetR"/>
</dbReference>
<dbReference type="SUPFAM" id="SSF48498">
    <property type="entry name" value="Tetracyclin repressor-like, C-terminal domain"/>
    <property type="match status" value="1"/>
</dbReference>
<accession>A0ABQ3XDM4</accession>
<protein>
    <submittedName>
        <fullName evidence="6">TetR family transcriptional regulator</fullName>
    </submittedName>
</protein>
<keyword evidence="1" id="KW-0805">Transcription regulation</keyword>
<reference evidence="6 7" key="1">
    <citation type="submission" date="2021-01" db="EMBL/GenBank/DDBJ databases">
        <title>Whole genome shotgun sequence of Actinoplanes couchii NBRC 106145.</title>
        <authorList>
            <person name="Komaki H."/>
            <person name="Tamura T."/>
        </authorList>
    </citation>
    <scope>NUCLEOTIDE SEQUENCE [LARGE SCALE GENOMIC DNA]</scope>
    <source>
        <strain evidence="6 7">NBRC 106145</strain>
    </source>
</reference>
<dbReference type="SUPFAM" id="SSF46689">
    <property type="entry name" value="Homeodomain-like"/>
    <property type="match status" value="1"/>
</dbReference>
<feature type="domain" description="HTH tetR-type" evidence="5">
    <location>
        <begin position="1"/>
        <end position="54"/>
    </location>
</feature>
<gene>
    <name evidence="6" type="ORF">Aco03nite_049850</name>
</gene>
<dbReference type="InterPro" id="IPR004111">
    <property type="entry name" value="Repressor_TetR_C"/>
</dbReference>
<dbReference type="InterPro" id="IPR009057">
    <property type="entry name" value="Homeodomain-like_sf"/>
</dbReference>
<proteinExistence type="predicted"/>
<dbReference type="Gene3D" id="1.10.10.60">
    <property type="entry name" value="Homeodomain-like"/>
    <property type="match status" value="1"/>
</dbReference>
<evidence type="ECO:0000313" key="6">
    <source>
        <dbReference type="EMBL" id="GID56581.1"/>
    </source>
</evidence>
<evidence type="ECO:0000256" key="4">
    <source>
        <dbReference type="PROSITE-ProRule" id="PRU00335"/>
    </source>
</evidence>
<dbReference type="PANTHER" id="PTHR30055">
    <property type="entry name" value="HTH-TYPE TRANSCRIPTIONAL REGULATOR RUTR"/>
    <property type="match status" value="1"/>
</dbReference>
<name>A0ABQ3XDM4_9ACTN</name>
<dbReference type="Pfam" id="PF02909">
    <property type="entry name" value="TetR_C_1"/>
    <property type="match status" value="1"/>
</dbReference>
<dbReference type="Pfam" id="PF00440">
    <property type="entry name" value="TetR_N"/>
    <property type="match status" value="1"/>
</dbReference>
<dbReference type="Proteomes" id="UP000612282">
    <property type="component" value="Unassembled WGS sequence"/>
</dbReference>
<dbReference type="PROSITE" id="PS50977">
    <property type="entry name" value="HTH_TETR_2"/>
    <property type="match status" value="1"/>
</dbReference>
<evidence type="ECO:0000256" key="3">
    <source>
        <dbReference type="ARBA" id="ARBA00023163"/>
    </source>
</evidence>
<keyword evidence="3" id="KW-0804">Transcription</keyword>
<feature type="DNA-binding region" description="H-T-H motif" evidence="4">
    <location>
        <begin position="17"/>
        <end position="36"/>
    </location>
</feature>
<dbReference type="Gene3D" id="1.10.357.10">
    <property type="entry name" value="Tetracycline Repressor, domain 2"/>
    <property type="match status" value="1"/>
</dbReference>